<name>A0ABS8YHV3_9BACL</name>
<keyword evidence="16" id="KW-1185">Reference proteome</keyword>
<feature type="domain" description="FAD-dependent oxidoreductase 2 FAD-binding" evidence="13">
    <location>
        <begin position="6"/>
        <end position="392"/>
    </location>
</feature>
<keyword evidence="6" id="KW-0285">Flavoprotein</keyword>
<dbReference type="Pfam" id="PF00890">
    <property type="entry name" value="FAD_binding_2"/>
    <property type="match status" value="1"/>
</dbReference>
<keyword evidence="10" id="KW-0472">Membrane</keyword>
<evidence type="ECO:0000256" key="4">
    <source>
        <dbReference type="ARBA" id="ARBA00012792"/>
    </source>
</evidence>
<evidence type="ECO:0000313" key="16">
    <source>
        <dbReference type="Proteomes" id="UP001199916"/>
    </source>
</evidence>
<dbReference type="InterPro" id="IPR015939">
    <property type="entry name" value="Fum_Rdtase/Succ_DH_flav-like_C"/>
</dbReference>
<evidence type="ECO:0000256" key="5">
    <source>
        <dbReference type="ARBA" id="ARBA00022448"/>
    </source>
</evidence>
<evidence type="ECO:0000256" key="2">
    <source>
        <dbReference type="ARBA" id="ARBA00004170"/>
    </source>
</evidence>
<gene>
    <name evidence="15" type="primary">sdhA</name>
    <name evidence="15" type="ORF">LQV63_12395</name>
</gene>
<comment type="similarity">
    <text evidence="3">Belongs to the FAD-dependent oxidoreductase 2 family. FRD/SDH subfamily.</text>
</comment>
<dbReference type="PRINTS" id="PR00368">
    <property type="entry name" value="FADPNR"/>
</dbReference>
<dbReference type="InterPro" id="IPR037099">
    <property type="entry name" value="Fum_R/Succ_DH_flav-like_C_sf"/>
</dbReference>
<dbReference type="InterPro" id="IPR003953">
    <property type="entry name" value="FAD-dep_OxRdtase_2_FAD-bd"/>
</dbReference>
<comment type="caution">
    <text evidence="15">The sequence shown here is derived from an EMBL/GenBank/DDBJ whole genome shotgun (WGS) entry which is preliminary data.</text>
</comment>
<dbReference type="Gene3D" id="3.50.50.60">
    <property type="entry name" value="FAD/NAD(P)-binding domain"/>
    <property type="match status" value="1"/>
</dbReference>
<dbReference type="NCBIfam" id="NF006392">
    <property type="entry name" value="PRK08641.1"/>
    <property type="match status" value="1"/>
</dbReference>
<keyword evidence="7" id="KW-0274">FAD</keyword>
<evidence type="ECO:0000256" key="9">
    <source>
        <dbReference type="ARBA" id="ARBA00023002"/>
    </source>
</evidence>
<dbReference type="EMBL" id="JAJNBZ010000008">
    <property type="protein sequence ID" value="MCE5170110.1"/>
    <property type="molecule type" value="Genomic_DNA"/>
</dbReference>
<dbReference type="EC" id="1.3.5.1" evidence="4"/>
<protein>
    <recommendedName>
        <fullName evidence="4">succinate dehydrogenase</fullName>
        <ecNumber evidence="4">1.3.5.1</ecNumber>
    </recommendedName>
</protein>
<evidence type="ECO:0000256" key="12">
    <source>
        <dbReference type="SAM" id="Coils"/>
    </source>
</evidence>
<feature type="domain" description="Fumarate reductase/succinate dehydrogenase flavoprotein-like C-terminal" evidence="14">
    <location>
        <begin position="452"/>
        <end position="577"/>
    </location>
</feature>
<dbReference type="SUPFAM" id="SSF46977">
    <property type="entry name" value="Succinate dehydrogenase/fumarate reductase flavoprotein C-terminal domain"/>
    <property type="match status" value="1"/>
</dbReference>
<dbReference type="InterPro" id="IPR030664">
    <property type="entry name" value="SdhA/FrdA/AprA"/>
</dbReference>
<dbReference type="PRINTS" id="PR00411">
    <property type="entry name" value="PNDRDTASEI"/>
</dbReference>
<keyword evidence="8" id="KW-0249">Electron transport</keyword>
<feature type="coiled-coil region" evidence="12">
    <location>
        <begin position="465"/>
        <end position="492"/>
    </location>
</feature>
<dbReference type="InterPro" id="IPR011280">
    <property type="entry name" value="Succ_DH/Fum_Rdt_flav_su"/>
</dbReference>
<keyword evidence="9" id="KW-0560">Oxidoreductase</keyword>
<dbReference type="SUPFAM" id="SSF56425">
    <property type="entry name" value="Succinate dehydrogenase/fumarate reductase flavoprotein, catalytic domain"/>
    <property type="match status" value="1"/>
</dbReference>
<dbReference type="Pfam" id="PF02910">
    <property type="entry name" value="Succ_DH_flav_C"/>
    <property type="match status" value="1"/>
</dbReference>
<evidence type="ECO:0000259" key="13">
    <source>
        <dbReference type="Pfam" id="PF00890"/>
    </source>
</evidence>
<dbReference type="InterPro" id="IPR036188">
    <property type="entry name" value="FAD/NAD-bd_sf"/>
</dbReference>
<dbReference type="InterPro" id="IPR003952">
    <property type="entry name" value="FRD_SDH_FAD_BS"/>
</dbReference>
<evidence type="ECO:0000256" key="6">
    <source>
        <dbReference type="ARBA" id="ARBA00022630"/>
    </source>
</evidence>
<dbReference type="Proteomes" id="UP001199916">
    <property type="component" value="Unassembled WGS sequence"/>
</dbReference>
<evidence type="ECO:0000256" key="7">
    <source>
        <dbReference type="ARBA" id="ARBA00022827"/>
    </source>
</evidence>
<accession>A0ABS8YHV3</accession>
<evidence type="ECO:0000256" key="11">
    <source>
        <dbReference type="ARBA" id="ARBA00049220"/>
    </source>
</evidence>
<dbReference type="Gene3D" id="3.10.20.820">
    <property type="match status" value="1"/>
</dbReference>
<comment type="subcellular location">
    <subcellularLocation>
        <location evidence="2">Membrane</location>
        <topology evidence="2">Peripheral membrane protein</topology>
    </subcellularLocation>
</comment>
<reference evidence="15 16" key="1">
    <citation type="submission" date="2021-11" db="EMBL/GenBank/DDBJ databases">
        <title>Draft genome sequence of Paenibacillus profundus YoMME, a new Gram-positive bacteria with exoelectrogenic properties.</title>
        <authorList>
            <person name="Hubenova Y."/>
            <person name="Hubenova E."/>
            <person name="Manasiev Y."/>
            <person name="Peykov S."/>
            <person name="Mitov M."/>
        </authorList>
    </citation>
    <scope>NUCLEOTIDE SEQUENCE [LARGE SCALE GENOMIC DNA]</scope>
    <source>
        <strain evidence="15 16">YoMME</strain>
    </source>
</reference>
<dbReference type="PANTHER" id="PTHR11632">
    <property type="entry name" value="SUCCINATE DEHYDROGENASE 2 FLAVOPROTEIN SUBUNIT"/>
    <property type="match status" value="1"/>
</dbReference>
<dbReference type="RefSeq" id="WP_019423708.1">
    <property type="nucleotide sequence ID" value="NZ_JAJNBZ010000008.1"/>
</dbReference>
<keyword evidence="5" id="KW-0813">Transport</keyword>
<evidence type="ECO:0000256" key="1">
    <source>
        <dbReference type="ARBA" id="ARBA00001974"/>
    </source>
</evidence>
<comment type="catalytic activity">
    <reaction evidence="11">
        <text>a quinone + succinate = fumarate + a quinol</text>
        <dbReference type="Rhea" id="RHEA:40523"/>
        <dbReference type="ChEBI" id="CHEBI:24646"/>
        <dbReference type="ChEBI" id="CHEBI:29806"/>
        <dbReference type="ChEBI" id="CHEBI:30031"/>
        <dbReference type="ChEBI" id="CHEBI:132124"/>
        <dbReference type="EC" id="1.3.5.1"/>
    </reaction>
</comment>
<dbReference type="InterPro" id="IPR027477">
    <property type="entry name" value="Succ_DH/fumarate_Rdtase_cat_sf"/>
</dbReference>
<dbReference type="NCBIfam" id="TIGR01811">
    <property type="entry name" value="sdhA_Bsu"/>
    <property type="match status" value="1"/>
</dbReference>
<evidence type="ECO:0000256" key="10">
    <source>
        <dbReference type="ARBA" id="ARBA00023136"/>
    </source>
</evidence>
<dbReference type="PIRSF" id="PIRSF000171">
    <property type="entry name" value="SDHA_APRA_LASPO"/>
    <property type="match status" value="1"/>
</dbReference>
<evidence type="ECO:0000313" key="15">
    <source>
        <dbReference type="EMBL" id="MCE5170110.1"/>
    </source>
</evidence>
<proteinExistence type="inferred from homology"/>
<dbReference type="Gene3D" id="1.20.58.100">
    <property type="entry name" value="Fumarate reductase/succinate dehydrogenase flavoprotein-like, C-terminal domain"/>
    <property type="match status" value="1"/>
</dbReference>
<dbReference type="Gene3D" id="3.90.700.10">
    <property type="entry name" value="Succinate dehydrogenase/fumarate reductase flavoprotein, catalytic domain"/>
    <property type="match status" value="1"/>
</dbReference>
<evidence type="ECO:0000256" key="8">
    <source>
        <dbReference type="ARBA" id="ARBA00022982"/>
    </source>
</evidence>
<dbReference type="PANTHER" id="PTHR11632:SF53">
    <property type="entry name" value="SUCCINATE DEHYDROGENASE FLAVOPROTEIN SUBUNIT"/>
    <property type="match status" value="1"/>
</dbReference>
<organism evidence="15 16">
    <name type="scientific">Paenibacillus profundus</name>
    <dbReference type="NCBI Taxonomy" id="1173085"/>
    <lineage>
        <taxon>Bacteria</taxon>
        <taxon>Bacillati</taxon>
        <taxon>Bacillota</taxon>
        <taxon>Bacilli</taxon>
        <taxon>Bacillales</taxon>
        <taxon>Paenibacillaceae</taxon>
        <taxon>Paenibacillus</taxon>
    </lineage>
</organism>
<evidence type="ECO:0000256" key="3">
    <source>
        <dbReference type="ARBA" id="ARBA00008040"/>
    </source>
</evidence>
<dbReference type="PROSITE" id="PS00504">
    <property type="entry name" value="FRD_SDH_FAD_BINDING"/>
    <property type="match status" value="1"/>
</dbReference>
<comment type="cofactor">
    <cofactor evidence="1">
        <name>FAD</name>
        <dbReference type="ChEBI" id="CHEBI:57692"/>
    </cofactor>
</comment>
<keyword evidence="12" id="KW-0175">Coiled coil</keyword>
<evidence type="ECO:0000259" key="14">
    <source>
        <dbReference type="Pfam" id="PF02910"/>
    </source>
</evidence>
<dbReference type="SUPFAM" id="SSF51905">
    <property type="entry name" value="FAD/NAD(P)-binding domain"/>
    <property type="match status" value="1"/>
</dbReference>
<sequence length="589" mass="65756">MAKQNIIVVGGGLAGLMAAVKAAEAGVHVDLFSLVPVKRSHSVCAQGGINGAVNTKGEGDSPWEHFDDTVYGGDFLANQPPVKAMCEAAPGIIHLMDRMGVMFSRTSEGLLDFRRFGGTQYHRTAFAGATTGQQLLYALDEQVRRWEAAGLVTKYEHWEFLSAIIDDEEICRGITAQDLRSMDIKSFVADAVILATGGPGIIFGKTTNSVINTGTAASAVYQQGVRYANGEFIQIHPTAIPGDDKLRLMSESARGEGGRIWTYKDGKPWYFLEEKYPAYGNLVPRDIATREIFHVCVDLKLGINGENMVYLDLSHKDPKELDVKLGGIIEIYEKFMGDDPRKIPMKIFPAVHYSMGGMWVDYNQMTNIKGLFAAGECEYQYHGANRLGANSLLSAIFGGMVAGPKAVEYIRGLDKSAEDVASSVFEREAKLRTNKYESLLSMNGTENAYVLHKELGEWMTNNMTVVRYNHKLEETIHKIKELKQRYNNINMTDTARWSNQGVTFTRQLWNMIELAEAMTLGALLRDESRGAHYKPDFLERNDEQFMKSTIATWTPDGPQISYEDIDVSLIEPRKRDYTTDKQKDKKKGE</sequence>